<sequence length="447" mass="50165">MMKLKILLPSLFAFSAAWILLTGCSKNDLSEPSSNEHKSEKNQFFLDQEEAIELMSGEPVAKITSNARIGENKVRVVKEARKFYGERAELLFYIIEYANNEGFTLLSADKRMKPILAFSETGSFNEKTDNPGIQLWFDIIRENFEGAQTQKEAHIDVVNMWRQLRQAPDGRRTSDQPVHSPESSCEWFVNHPIPANSTIAHLTHNMSRWRQGTGYNAFCPAGINTLNCKGDYNCGKAPTGCGPVAVSQVLRFHRKPITTNGHGYSTAMFNAMPVNVPGDCIPVNANNINIAQLLRDTGKDLDAVYNTLVPGLGIPLSGSGCQTWNIPGHIDNFFSNRGYTSFDKEFFSNIEMINNELRAHRPVIVFGSNCTLCAAKQHIWVIDGIRDLYAIFNDQSGYCYENHSTYFQMNWGWGNDPENDIWFAYNGIVGGGTLYNSSNMRAYIVHP</sequence>
<dbReference type="SUPFAM" id="SSF54001">
    <property type="entry name" value="Cysteine proteinases"/>
    <property type="match status" value="1"/>
</dbReference>
<dbReference type="Pfam" id="PF13734">
    <property type="entry name" value="Inhibitor_I69"/>
    <property type="match status" value="1"/>
</dbReference>
<keyword evidence="4" id="KW-0378">Hydrolase</keyword>
<gene>
    <name evidence="8" type="ORF">DYBT9623_02013</name>
</gene>
<evidence type="ECO:0000256" key="3">
    <source>
        <dbReference type="ARBA" id="ARBA00022729"/>
    </source>
</evidence>
<evidence type="ECO:0000313" key="9">
    <source>
        <dbReference type="Proteomes" id="UP000679725"/>
    </source>
</evidence>
<accession>A0ABM8UP50</accession>
<keyword evidence="3 6" id="KW-0732">Signal</keyword>
<name>A0ABM8UP50_9BACT</name>
<dbReference type="InterPro" id="IPR025896">
    <property type="entry name" value="Spi_Prtas-inh"/>
</dbReference>
<evidence type="ECO:0000256" key="6">
    <source>
        <dbReference type="SAM" id="SignalP"/>
    </source>
</evidence>
<dbReference type="Gene3D" id="3.90.70.50">
    <property type="entry name" value="Peptidase C10, streptopain"/>
    <property type="match status" value="2"/>
</dbReference>
<dbReference type="RefSeq" id="WP_215233358.1">
    <property type="nucleotide sequence ID" value="NZ_CAJRAU010000002.1"/>
</dbReference>
<evidence type="ECO:0000256" key="5">
    <source>
        <dbReference type="ARBA" id="ARBA00022807"/>
    </source>
</evidence>
<keyword evidence="5" id="KW-0788">Thiol protease</keyword>
<feature type="signal peptide" evidence="6">
    <location>
        <begin position="1"/>
        <end position="19"/>
    </location>
</feature>
<feature type="domain" description="Spi protease inhibitor" evidence="7">
    <location>
        <begin position="71"/>
        <end position="143"/>
    </location>
</feature>
<protein>
    <recommendedName>
        <fullName evidence="7">Spi protease inhibitor domain-containing protein</fullName>
    </recommendedName>
</protein>
<feature type="chain" id="PRO_5046300133" description="Spi protease inhibitor domain-containing protein" evidence="6">
    <location>
        <begin position="20"/>
        <end position="447"/>
    </location>
</feature>
<comment type="caution">
    <text evidence="8">The sequence shown here is derived from an EMBL/GenBank/DDBJ whole genome shotgun (WGS) entry which is preliminary data.</text>
</comment>
<dbReference type="Pfam" id="PF01640">
    <property type="entry name" value="Peptidase_C10"/>
    <property type="match status" value="1"/>
</dbReference>
<evidence type="ECO:0000313" key="8">
    <source>
        <dbReference type="EMBL" id="CAG5069277.1"/>
    </source>
</evidence>
<evidence type="ECO:0000256" key="2">
    <source>
        <dbReference type="ARBA" id="ARBA00022670"/>
    </source>
</evidence>
<reference evidence="8 9" key="1">
    <citation type="submission" date="2021-04" db="EMBL/GenBank/DDBJ databases">
        <authorList>
            <person name="Rodrigo-Torres L."/>
            <person name="Arahal R. D."/>
            <person name="Lucena T."/>
        </authorList>
    </citation>
    <scope>NUCLEOTIDE SEQUENCE [LARGE SCALE GENOMIC DNA]</scope>
    <source>
        <strain evidence="8 9">CECT 9623</strain>
    </source>
</reference>
<keyword evidence="2" id="KW-0645">Protease</keyword>
<dbReference type="InterPro" id="IPR000200">
    <property type="entry name" value="Peptidase_C10"/>
</dbReference>
<dbReference type="InterPro" id="IPR044934">
    <property type="entry name" value="Streptopain_sf"/>
</dbReference>
<evidence type="ECO:0000256" key="4">
    <source>
        <dbReference type="ARBA" id="ARBA00022801"/>
    </source>
</evidence>
<proteinExistence type="inferred from homology"/>
<dbReference type="PROSITE" id="PS51257">
    <property type="entry name" value="PROKAR_LIPOPROTEIN"/>
    <property type="match status" value="1"/>
</dbReference>
<dbReference type="Proteomes" id="UP000679725">
    <property type="component" value="Unassembled WGS sequence"/>
</dbReference>
<evidence type="ECO:0000259" key="7">
    <source>
        <dbReference type="Pfam" id="PF13734"/>
    </source>
</evidence>
<organism evidence="8 9">
    <name type="scientific">Dyadobacter linearis</name>
    <dbReference type="NCBI Taxonomy" id="2823330"/>
    <lineage>
        <taxon>Bacteria</taxon>
        <taxon>Pseudomonadati</taxon>
        <taxon>Bacteroidota</taxon>
        <taxon>Cytophagia</taxon>
        <taxon>Cytophagales</taxon>
        <taxon>Spirosomataceae</taxon>
        <taxon>Dyadobacter</taxon>
    </lineage>
</organism>
<dbReference type="EMBL" id="CAJRAU010000002">
    <property type="protein sequence ID" value="CAG5069277.1"/>
    <property type="molecule type" value="Genomic_DNA"/>
</dbReference>
<keyword evidence="9" id="KW-1185">Reference proteome</keyword>
<comment type="similarity">
    <text evidence="1">Belongs to the peptidase C10 family.</text>
</comment>
<evidence type="ECO:0000256" key="1">
    <source>
        <dbReference type="ARBA" id="ARBA00009693"/>
    </source>
</evidence>
<dbReference type="InterPro" id="IPR038765">
    <property type="entry name" value="Papain-like_cys_pep_sf"/>
</dbReference>